<name>A0A0B5BEA3_9BACT</name>
<sequence length="209" mass="23188">MIRILIADDHGIFREGLKQVIAGTANMTVAGEAADGLEVLGKIREHDYDLVILDISLPGRSGLEILAEVKALRPKLPILVLSMYPEEQYAMRALKSGASGYLTKGSSFQELVEALQKIAMGKKYVSAAMAEVLASRLASDTGRPPHERLSDREFQVMRMIATGATPKRIADELMVGIKTINTYRVRILQKMEMKCNADLTRYAIEHRLM</sequence>
<dbReference type="Proteomes" id="UP000057609">
    <property type="component" value="Chromosome"/>
</dbReference>
<dbReference type="InterPro" id="IPR011006">
    <property type="entry name" value="CheY-like_superfamily"/>
</dbReference>
<proteinExistence type="predicted"/>
<dbReference type="InterPro" id="IPR001789">
    <property type="entry name" value="Sig_transdc_resp-reg_receiver"/>
</dbReference>
<dbReference type="GO" id="GO:0003677">
    <property type="term" value="F:DNA binding"/>
    <property type="evidence" value="ECO:0007669"/>
    <property type="project" value="UniProtKB-KW"/>
</dbReference>
<dbReference type="OrthoDB" id="9780312at2"/>
<protein>
    <submittedName>
        <fullName evidence="8">LuxR family transcriptional regulator</fullName>
    </submittedName>
</protein>
<dbReference type="Gene3D" id="3.40.50.2300">
    <property type="match status" value="1"/>
</dbReference>
<keyword evidence="3" id="KW-0238">DNA-binding</keyword>
<keyword evidence="9" id="KW-1185">Reference proteome</keyword>
<dbReference type="InterPro" id="IPR058245">
    <property type="entry name" value="NreC/VraR/RcsB-like_REC"/>
</dbReference>
<dbReference type="SMART" id="SM00448">
    <property type="entry name" value="REC"/>
    <property type="match status" value="1"/>
</dbReference>
<dbReference type="PROSITE" id="PS50110">
    <property type="entry name" value="RESPONSE_REGULATORY"/>
    <property type="match status" value="1"/>
</dbReference>
<dbReference type="KEGG" id="gpi:GPICK_04280"/>
<dbReference type="GO" id="GO:0006355">
    <property type="term" value="P:regulation of DNA-templated transcription"/>
    <property type="evidence" value="ECO:0007669"/>
    <property type="project" value="InterPro"/>
</dbReference>
<evidence type="ECO:0000256" key="5">
    <source>
        <dbReference type="PROSITE-ProRule" id="PRU00169"/>
    </source>
</evidence>
<dbReference type="PRINTS" id="PR00038">
    <property type="entry name" value="HTHLUXR"/>
</dbReference>
<dbReference type="PROSITE" id="PS50043">
    <property type="entry name" value="HTH_LUXR_2"/>
    <property type="match status" value="1"/>
</dbReference>
<feature type="domain" description="HTH luxR-type" evidence="6">
    <location>
        <begin position="142"/>
        <end position="207"/>
    </location>
</feature>
<gene>
    <name evidence="8" type="ORF">GPICK_04280</name>
</gene>
<dbReference type="GO" id="GO:0000160">
    <property type="term" value="P:phosphorelay signal transduction system"/>
    <property type="evidence" value="ECO:0007669"/>
    <property type="project" value="InterPro"/>
</dbReference>
<reference evidence="8 9" key="1">
    <citation type="journal article" date="2015" name="Genome Announc.">
        <title>Complete Genome of Geobacter pickeringii G13T, a Metal-Reducing Isolate from Sedimentary Kaolin Deposits.</title>
        <authorList>
            <person name="Badalamenti J.P."/>
            <person name="Bond D.R."/>
        </authorList>
    </citation>
    <scope>NUCLEOTIDE SEQUENCE [LARGE SCALE GENOMIC DNA]</scope>
    <source>
        <strain evidence="8 9">G13</strain>
    </source>
</reference>
<dbReference type="SUPFAM" id="SSF46894">
    <property type="entry name" value="C-terminal effector domain of the bipartite response regulators"/>
    <property type="match status" value="1"/>
</dbReference>
<organism evidence="8 9">
    <name type="scientific">Geobacter pickeringii</name>
    <dbReference type="NCBI Taxonomy" id="345632"/>
    <lineage>
        <taxon>Bacteria</taxon>
        <taxon>Pseudomonadati</taxon>
        <taxon>Thermodesulfobacteriota</taxon>
        <taxon>Desulfuromonadia</taxon>
        <taxon>Geobacterales</taxon>
        <taxon>Geobacteraceae</taxon>
        <taxon>Geobacter</taxon>
    </lineage>
</organism>
<evidence type="ECO:0000259" key="7">
    <source>
        <dbReference type="PROSITE" id="PS50110"/>
    </source>
</evidence>
<evidence type="ECO:0000256" key="1">
    <source>
        <dbReference type="ARBA" id="ARBA00022553"/>
    </source>
</evidence>
<evidence type="ECO:0000256" key="4">
    <source>
        <dbReference type="ARBA" id="ARBA00023163"/>
    </source>
</evidence>
<evidence type="ECO:0000256" key="3">
    <source>
        <dbReference type="ARBA" id="ARBA00023125"/>
    </source>
</evidence>
<accession>A0A0B5BEA3</accession>
<keyword evidence="4" id="KW-0804">Transcription</keyword>
<dbReference type="RefSeq" id="WP_039745276.1">
    <property type="nucleotide sequence ID" value="NZ_CP009788.1"/>
</dbReference>
<dbReference type="HOGENOM" id="CLU_000445_90_1_7"/>
<dbReference type="SMART" id="SM00421">
    <property type="entry name" value="HTH_LUXR"/>
    <property type="match status" value="1"/>
</dbReference>
<dbReference type="SUPFAM" id="SSF52172">
    <property type="entry name" value="CheY-like"/>
    <property type="match status" value="1"/>
</dbReference>
<keyword evidence="1 5" id="KW-0597">Phosphoprotein</keyword>
<dbReference type="Pfam" id="PF00196">
    <property type="entry name" value="GerE"/>
    <property type="match status" value="1"/>
</dbReference>
<dbReference type="CDD" id="cd06170">
    <property type="entry name" value="LuxR_C_like"/>
    <property type="match status" value="1"/>
</dbReference>
<feature type="domain" description="Response regulatory" evidence="7">
    <location>
        <begin position="3"/>
        <end position="119"/>
    </location>
</feature>
<dbReference type="Pfam" id="PF00072">
    <property type="entry name" value="Response_reg"/>
    <property type="match status" value="1"/>
</dbReference>
<dbReference type="InterPro" id="IPR016032">
    <property type="entry name" value="Sig_transdc_resp-reg_C-effctor"/>
</dbReference>
<dbReference type="InterPro" id="IPR039420">
    <property type="entry name" value="WalR-like"/>
</dbReference>
<keyword evidence="2" id="KW-0805">Transcription regulation</keyword>
<dbReference type="CDD" id="cd17535">
    <property type="entry name" value="REC_NarL-like"/>
    <property type="match status" value="1"/>
</dbReference>
<dbReference type="InterPro" id="IPR000792">
    <property type="entry name" value="Tscrpt_reg_LuxR_C"/>
</dbReference>
<evidence type="ECO:0000313" key="9">
    <source>
        <dbReference type="Proteomes" id="UP000057609"/>
    </source>
</evidence>
<dbReference type="PANTHER" id="PTHR43214">
    <property type="entry name" value="TWO-COMPONENT RESPONSE REGULATOR"/>
    <property type="match status" value="1"/>
</dbReference>
<feature type="modified residue" description="4-aspartylphosphate" evidence="5">
    <location>
        <position position="54"/>
    </location>
</feature>
<dbReference type="EMBL" id="CP009788">
    <property type="protein sequence ID" value="AJE04807.1"/>
    <property type="molecule type" value="Genomic_DNA"/>
</dbReference>
<evidence type="ECO:0000256" key="2">
    <source>
        <dbReference type="ARBA" id="ARBA00023015"/>
    </source>
</evidence>
<dbReference type="STRING" id="345632.GPICK_04280"/>
<dbReference type="PANTHER" id="PTHR43214:SF41">
    <property type="entry name" value="NITRATE_NITRITE RESPONSE REGULATOR PROTEIN NARP"/>
    <property type="match status" value="1"/>
</dbReference>
<evidence type="ECO:0000259" key="6">
    <source>
        <dbReference type="PROSITE" id="PS50043"/>
    </source>
</evidence>
<evidence type="ECO:0000313" key="8">
    <source>
        <dbReference type="EMBL" id="AJE04807.1"/>
    </source>
</evidence>
<dbReference type="AlphaFoldDB" id="A0A0B5BEA3"/>